<protein>
    <submittedName>
        <fullName evidence="2">Uncharacterized protein</fullName>
    </submittedName>
</protein>
<accession>A0A7W8MHI7</accession>
<evidence type="ECO:0000313" key="3">
    <source>
        <dbReference type="Proteomes" id="UP000566663"/>
    </source>
</evidence>
<comment type="caution">
    <text evidence="2">The sequence shown here is derived from an EMBL/GenBank/DDBJ whole genome shotgun (WGS) entry which is preliminary data.</text>
</comment>
<evidence type="ECO:0000256" key="1">
    <source>
        <dbReference type="SAM" id="MobiDB-lite"/>
    </source>
</evidence>
<keyword evidence="3" id="KW-1185">Reference proteome</keyword>
<proteinExistence type="predicted"/>
<name>A0A7W8MHI7_9CAUL</name>
<evidence type="ECO:0000313" key="2">
    <source>
        <dbReference type="EMBL" id="MBB5292287.1"/>
    </source>
</evidence>
<gene>
    <name evidence="2" type="ORF">HNQ67_001807</name>
</gene>
<dbReference type="AlphaFoldDB" id="A0A7W8MHI7"/>
<dbReference type="EMBL" id="JACHFZ010000003">
    <property type="protein sequence ID" value="MBB5292287.1"/>
    <property type="molecule type" value="Genomic_DNA"/>
</dbReference>
<sequence length="29" mass="2933">MAGILAHLEAAVPTRPLRGHPPRGGEGDG</sequence>
<organism evidence="2 3">
    <name type="scientific">Brevundimonas basaltis</name>
    <dbReference type="NCBI Taxonomy" id="472166"/>
    <lineage>
        <taxon>Bacteria</taxon>
        <taxon>Pseudomonadati</taxon>
        <taxon>Pseudomonadota</taxon>
        <taxon>Alphaproteobacteria</taxon>
        <taxon>Caulobacterales</taxon>
        <taxon>Caulobacteraceae</taxon>
        <taxon>Brevundimonas</taxon>
    </lineage>
</organism>
<feature type="region of interest" description="Disordered" evidence="1">
    <location>
        <begin position="1"/>
        <end position="29"/>
    </location>
</feature>
<dbReference type="Proteomes" id="UP000566663">
    <property type="component" value="Unassembled WGS sequence"/>
</dbReference>
<reference evidence="2 3" key="1">
    <citation type="submission" date="2020-08" db="EMBL/GenBank/DDBJ databases">
        <title>Genomic Encyclopedia of Type Strains, Phase IV (KMG-IV): sequencing the most valuable type-strain genomes for metagenomic binning, comparative biology and taxonomic classification.</title>
        <authorList>
            <person name="Goeker M."/>
        </authorList>
    </citation>
    <scope>NUCLEOTIDE SEQUENCE [LARGE SCALE GENOMIC DNA]</scope>
    <source>
        <strain evidence="2 3">DSM 25335</strain>
    </source>
</reference>